<gene>
    <name evidence="6" type="ORF">J4415_02640</name>
</gene>
<evidence type="ECO:0000256" key="5">
    <source>
        <dbReference type="SAM" id="Phobius"/>
    </source>
</evidence>
<sequence>MWQLINPTIDILLISIGIAVVSQIFQMKFTDRKKMRAMQKEMKEKQKKMRGLAGKTDGNSLAELKKLEQEMMHALNESMKHSMGSMIKLMPLTVIFLFVYWLLGSTYGTIAVPTLFPISIFKPAMGWIWWYVICVFIASIVISVAINAVENRMESKAQGVAKNG</sequence>
<feature type="transmembrane region" description="Helical" evidence="5">
    <location>
        <begin position="128"/>
        <end position="149"/>
    </location>
</feature>
<evidence type="ECO:0000256" key="3">
    <source>
        <dbReference type="ARBA" id="ARBA00022989"/>
    </source>
</evidence>
<feature type="transmembrane region" description="Helical" evidence="5">
    <location>
        <begin position="89"/>
        <end position="116"/>
    </location>
</feature>
<protein>
    <submittedName>
        <fullName evidence="6">DUF106 domain-containing protein</fullName>
    </submittedName>
</protein>
<comment type="subcellular location">
    <subcellularLocation>
        <location evidence="1">Membrane</location>
        <topology evidence="1">Multi-pass membrane protein</topology>
    </subcellularLocation>
</comment>
<keyword evidence="4 5" id="KW-0472">Membrane</keyword>
<dbReference type="InterPro" id="IPR038978">
    <property type="entry name" value="MJ0935"/>
</dbReference>
<dbReference type="PANTHER" id="PTHR42198:SF1">
    <property type="entry name" value="INTEGRAL MEMBRANE PROTEIN"/>
    <property type="match status" value="1"/>
</dbReference>
<keyword evidence="3 5" id="KW-1133">Transmembrane helix</keyword>
<accession>A0A8T4KR50</accession>
<keyword evidence="2 5" id="KW-0812">Transmembrane</keyword>
<proteinExistence type="predicted"/>
<evidence type="ECO:0000256" key="4">
    <source>
        <dbReference type="ARBA" id="ARBA00023136"/>
    </source>
</evidence>
<evidence type="ECO:0000313" key="6">
    <source>
        <dbReference type="EMBL" id="MBS3057503.1"/>
    </source>
</evidence>
<dbReference type="Pfam" id="PF01956">
    <property type="entry name" value="EMC3_TMCO1"/>
    <property type="match status" value="1"/>
</dbReference>
<dbReference type="SMART" id="SM01415">
    <property type="entry name" value="DUF106"/>
    <property type="match status" value="1"/>
</dbReference>
<name>A0A8T4KR50_9ARCH</name>
<dbReference type="InterPro" id="IPR002809">
    <property type="entry name" value="EMC3/TMCO1"/>
</dbReference>
<dbReference type="Proteomes" id="UP000677687">
    <property type="component" value="Unassembled WGS sequence"/>
</dbReference>
<dbReference type="EMBL" id="JAGVWD010000039">
    <property type="protein sequence ID" value="MBS3057503.1"/>
    <property type="molecule type" value="Genomic_DNA"/>
</dbReference>
<reference evidence="6" key="2">
    <citation type="submission" date="2021-05" db="EMBL/GenBank/DDBJ databases">
        <title>Protein family content uncovers lineage relationships and bacterial pathway maintenance mechanisms in DPANN archaea.</title>
        <authorList>
            <person name="Castelle C.J."/>
            <person name="Meheust R."/>
            <person name="Jaffe A.L."/>
            <person name="Seitz K."/>
            <person name="Gong X."/>
            <person name="Baker B.J."/>
            <person name="Banfield J.F."/>
        </authorList>
    </citation>
    <scope>NUCLEOTIDE SEQUENCE</scope>
    <source>
        <strain evidence="6">RIFCSPHIGHO2_01_FULL_AR10_44_11</strain>
    </source>
</reference>
<comment type="caution">
    <text evidence="6">The sequence shown here is derived from an EMBL/GenBank/DDBJ whole genome shotgun (WGS) entry which is preliminary data.</text>
</comment>
<dbReference type="AlphaFoldDB" id="A0A8T4KR50"/>
<reference evidence="6" key="1">
    <citation type="submission" date="2021-03" db="EMBL/GenBank/DDBJ databases">
        <authorList>
            <person name="Jaffe A."/>
        </authorList>
    </citation>
    <scope>NUCLEOTIDE SEQUENCE</scope>
    <source>
        <strain evidence="6">RIFCSPHIGHO2_01_FULL_AR10_44_11</strain>
    </source>
</reference>
<evidence type="ECO:0000256" key="2">
    <source>
        <dbReference type="ARBA" id="ARBA00022692"/>
    </source>
</evidence>
<dbReference type="PANTHER" id="PTHR42198">
    <property type="entry name" value="INTEGRAL MEMBRANE PROTEIN"/>
    <property type="match status" value="1"/>
</dbReference>
<evidence type="ECO:0000256" key="1">
    <source>
        <dbReference type="ARBA" id="ARBA00004141"/>
    </source>
</evidence>
<feature type="transmembrane region" description="Helical" evidence="5">
    <location>
        <begin position="12"/>
        <end position="30"/>
    </location>
</feature>
<evidence type="ECO:0000313" key="7">
    <source>
        <dbReference type="Proteomes" id="UP000677687"/>
    </source>
</evidence>
<dbReference type="GO" id="GO:0016020">
    <property type="term" value="C:membrane"/>
    <property type="evidence" value="ECO:0007669"/>
    <property type="project" value="UniProtKB-SubCell"/>
</dbReference>
<organism evidence="6 7">
    <name type="scientific">Candidatus Iainarchaeum sp</name>
    <dbReference type="NCBI Taxonomy" id="3101447"/>
    <lineage>
        <taxon>Archaea</taxon>
        <taxon>Candidatus Iainarchaeota</taxon>
        <taxon>Candidatus Iainarchaeia</taxon>
        <taxon>Candidatus Iainarchaeales</taxon>
        <taxon>Candidatus Iainarchaeaceae</taxon>
        <taxon>Candidatus Iainarchaeum</taxon>
    </lineage>
</organism>